<evidence type="ECO:0000259" key="7">
    <source>
        <dbReference type="PROSITE" id="PS50888"/>
    </source>
</evidence>
<reference evidence="8" key="1">
    <citation type="submission" date="2021-03" db="EMBL/GenBank/DDBJ databases">
        <authorList>
            <consortium name="Genoscope - CEA"/>
            <person name="William W."/>
        </authorList>
    </citation>
    <scope>NUCLEOTIDE SEQUENCE</scope>
    <source>
        <strain evidence="8">Doubled-haploid Pahang</strain>
    </source>
</reference>
<evidence type="ECO:0000313" key="8">
    <source>
        <dbReference type="EMBL" id="CAG1839325.1"/>
    </source>
</evidence>
<keyword evidence="6" id="KW-0539">Nucleus</keyword>
<dbReference type="GO" id="GO:0046983">
    <property type="term" value="F:protein dimerization activity"/>
    <property type="evidence" value="ECO:0007669"/>
    <property type="project" value="InterPro"/>
</dbReference>
<dbReference type="Gene3D" id="4.10.280.10">
    <property type="entry name" value="Helix-loop-helix DNA-binding domain"/>
    <property type="match status" value="1"/>
</dbReference>
<dbReference type="InterPro" id="IPR025610">
    <property type="entry name" value="MYC/MYB_N"/>
</dbReference>
<feature type="domain" description="BHLH" evidence="7">
    <location>
        <begin position="470"/>
        <end position="520"/>
    </location>
</feature>
<dbReference type="SUPFAM" id="SSF47459">
    <property type="entry name" value="HLH, helix-loop-helix DNA-binding domain"/>
    <property type="match status" value="1"/>
</dbReference>
<evidence type="ECO:0000256" key="5">
    <source>
        <dbReference type="ARBA" id="ARBA00023163"/>
    </source>
</evidence>
<dbReference type="PANTHER" id="PTHR46266">
    <property type="entry name" value="TRANSCRIPTION FACTOR TT8"/>
    <property type="match status" value="1"/>
</dbReference>
<evidence type="ECO:0000256" key="3">
    <source>
        <dbReference type="ARBA" id="ARBA00023015"/>
    </source>
</evidence>
<dbReference type="InterPro" id="IPR054502">
    <property type="entry name" value="bHLH-TF_ACT-like_plant"/>
</dbReference>
<dbReference type="Pfam" id="PF22754">
    <property type="entry name" value="bHLH-TF_ACT-like_plant"/>
    <property type="match status" value="1"/>
</dbReference>
<dbReference type="PROSITE" id="PS50888">
    <property type="entry name" value="BHLH"/>
    <property type="match status" value="1"/>
</dbReference>
<evidence type="ECO:0000256" key="1">
    <source>
        <dbReference type="ARBA" id="ARBA00004123"/>
    </source>
</evidence>
<dbReference type="EMBL" id="HG996470">
    <property type="protein sequence ID" value="CAG1839325.1"/>
    <property type="molecule type" value="Genomic_DNA"/>
</dbReference>
<dbReference type="SMART" id="SM00353">
    <property type="entry name" value="HLH"/>
    <property type="match status" value="1"/>
</dbReference>
<evidence type="ECO:0000256" key="4">
    <source>
        <dbReference type="ARBA" id="ARBA00023159"/>
    </source>
</evidence>
<name>A0A8D7A269_MUSAM</name>
<evidence type="ECO:0000256" key="6">
    <source>
        <dbReference type="ARBA" id="ARBA00023242"/>
    </source>
</evidence>
<keyword evidence="5" id="KW-0804">Transcription</keyword>
<protein>
    <submittedName>
        <fullName evidence="8">(wild Malaysian banana) hypothetical protein</fullName>
    </submittedName>
</protein>
<dbReference type="PANTHER" id="PTHR46266:SF3">
    <property type="entry name" value="TRANSCRIPTION FACTOR EGL1"/>
    <property type="match status" value="1"/>
</dbReference>
<proteinExistence type="inferred from homology"/>
<keyword evidence="4" id="KW-0010">Activator</keyword>
<comment type="subcellular location">
    <subcellularLocation>
        <location evidence="1">Nucleus</location>
    </subcellularLocation>
</comment>
<dbReference type="AlphaFoldDB" id="A0A8D7A269"/>
<dbReference type="Pfam" id="PF00010">
    <property type="entry name" value="HLH"/>
    <property type="match status" value="1"/>
</dbReference>
<organism evidence="8">
    <name type="scientific">Musa acuminata subsp. malaccensis</name>
    <name type="common">Wild banana</name>
    <name type="synonym">Musa malaccensis</name>
    <dbReference type="NCBI Taxonomy" id="214687"/>
    <lineage>
        <taxon>Eukaryota</taxon>
        <taxon>Viridiplantae</taxon>
        <taxon>Streptophyta</taxon>
        <taxon>Embryophyta</taxon>
        <taxon>Tracheophyta</taxon>
        <taxon>Spermatophyta</taxon>
        <taxon>Magnoliopsida</taxon>
        <taxon>Liliopsida</taxon>
        <taxon>Zingiberales</taxon>
        <taxon>Musaceae</taxon>
        <taxon>Musa</taxon>
    </lineage>
</organism>
<sequence>MAADPAIHEELLARNIRKQLAAIVTKMQWSYAFFWSASTTQPGVLEWYGGFYNGQIKTRKMIQPIELEADQMSLRRSEQLRELYESLSSGDSNQQMRRACAALSPEDLTDAEWYYLICMSFAFNIGQGLPGKAFADNQHIWLNGSQFANCKMFSRSLLAKTVVCIPIMDGVLELGTTDLILKDPAIIEKITSSIWELPNPICSEQSISGRRMAENDEDHLCPNLDNNIDDCIDLEDQNLIVDPQTQLGNGPTHIPFHLYAPIVQTEPVRCMIEELHTSTREELIVGSSDGSLNDGCPTQKVEDAFGVDGLNDISQTQSRQFIDDEFSNVLHGYLDSDGHEPMSFVHVQRVVSGTVGERKNNQIVDGVQQRSLSRIVPLDLDGDDSQSAEAVAVILQNSKHVKPVSSYPKISHKSSFAIWRIDMNPPKPFTSMSQKLLKKLLVDITWLHDGRLQRHQENGMQEKTCKPEGESDVRHVLSERRRREKLKEKFLVLRSLIPSISKVVDKASVLGNTIDYLKDLKRRLLELESCQDSAELEIAESRKHPDVAKRSSDNYRNKEIVNGENSLAKKRKVSDVDRTNAEHLWILTKDRPIEVNVTLKDKEVLVEMHCPWRESLVFEIVESISNLHLDLLSVQSSTVDGMLSLAIKSKFRSTSVASPGMIKQSIQRVMGLL</sequence>
<dbReference type="InterPro" id="IPR011598">
    <property type="entry name" value="bHLH_dom"/>
</dbReference>
<gene>
    <name evidence="8" type="ORF">GSMUA_275020.1</name>
</gene>
<accession>A0A8D7A269</accession>
<comment type="similarity">
    <text evidence="2">Belongs to the bHLH protein family.</text>
</comment>
<evidence type="ECO:0000256" key="2">
    <source>
        <dbReference type="ARBA" id="ARBA00005510"/>
    </source>
</evidence>
<dbReference type="Pfam" id="PF14215">
    <property type="entry name" value="bHLH-MYC_N"/>
    <property type="match status" value="1"/>
</dbReference>
<dbReference type="GO" id="GO:0005634">
    <property type="term" value="C:nucleus"/>
    <property type="evidence" value="ECO:0007669"/>
    <property type="project" value="UniProtKB-SubCell"/>
</dbReference>
<dbReference type="InterPro" id="IPR036638">
    <property type="entry name" value="HLH_DNA-bd_sf"/>
</dbReference>
<keyword evidence="3" id="KW-0805">Transcription regulation</keyword>